<dbReference type="InterPro" id="IPR051164">
    <property type="entry name" value="NmrA-like_oxidored"/>
</dbReference>
<dbReference type="Proteomes" id="UP001148614">
    <property type="component" value="Unassembled WGS sequence"/>
</dbReference>
<evidence type="ECO:0000259" key="3">
    <source>
        <dbReference type="Pfam" id="PF05368"/>
    </source>
</evidence>
<dbReference type="Gene3D" id="3.90.25.10">
    <property type="entry name" value="UDP-galactose 4-epimerase, domain 1"/>
    <property type="match status" value="1"/>
</dbReference>
<dbReference type="EMBL" id="JANPWZ010000109">
    <property type="protein sequence ID" value="KAJ3579313.1"/>
    <property type="molecule type" value="Genomic_DNA"/>
</dbReference>
<dbReference type="PANTHER" id="PTHR42748:SF7">
    <property type="entry name" value="NMRA LIKE REDOX SENSOR 1-RELATED"/>
    <property type="match status" value="1"/>
</dbReference>
<dbReference type="InterPro" id="IPR008030">
    <property type="entry name" value="NmrA-like"/>
</dbReference>
<evidence type="ECO:0000256" key="2">
    <source>
        <dbReference type="ARBA" id="ARBA00022857"/>
    </source>
</evidence>
<evidence type="ECO:0000313" key="5">
    <source>
        <dbReference type="Proteomes" id="UP001148614"/>
    </source>
</evidence>
<evidence type="ECO:0000313" key="4">
    <source>
        <dbReference type="EMBL" id="KAJ3579313.1"/>
    </source>
</evidence>
<name>A0A9W8NN27_9PEZI</name>
<feature type="domain" description="NmrA-like" evidence="3">
    <location>
        <begin position="5"/>
        <end position="289"/>
    </location>
</feature>
<keyword evidence="2" id="KW-0521">NADP</keyword>
<dbReference type="InterPro" id="IPR036291">
    <property type="entry name" value="NAD(P)-bd_dom_sf"/>
</dbReference>
<dbReference type="VEuPathDB" id="FungiDB:F4678DRAFT_335247"/>
<dbReference type="SUPFAM" id="SSF51735">
    <property type="entry name" value="NAD(P)-binding Rossmann-fold domains"/>
    <property type="match status" value="1"/>
</dbReference>
<proteinExistence type="inferred from homology"/>
<dbReference type="GO" id="GO:0005634">
    <property type="term" value="C:nucleus"/>
    <property type="evidence" value="ECO:0007669"/>
    <property type="project" value="TreeGrafter"/>
</dbReference>
<dbReference type="AlphaFoldDB" id="A0A9W8NN27"/>
<dbReference type="Pfam" id="PF05368">
    <property type="entry name" value="NmrA"/>
    <property type="match status" value="1"/>
</dbReference>
<organism evidence="4 5">
    <name type="scientific">Xylaria arbuscula</name>
    <dbReference type="NCBI Taxonomy" id="114810"/>
    <lineage>
        <taxon>Eukaryota</taxon>
        <taxon>Fungi</taxon>
        <taxon>Dikarya</taxon>
        <taxon>Ascomycota</taxon>
        <taxon>Pezizomycotina</taxon>
        <taxon>Sordariomycetes</taxon>
        <taxon>Xylariomycetidae</taxon>
        <taxon>Xylariales</taxon>
        <taxon>Xylariaceae</taxon>
        <taxon>Xylaria</taxon>
    </lineage>
</organism>
<keyword evidence="5" id="KW-1185">Reference proteome</keyword>
<sequence>MTSQSRTILIVGATGHQGSAVLAELSHLASTSDSLQNTKILALTRKASSKGAQSLTSKYGKTLNLEIVEGNTKDPEPIFAAHKDIDTVFSYTTMPVTEEEDQAKPLITASVKHGVKHFVYSSVDRGGDERSWDNPTDIPHFITKHNIEHHLRETCTENPSMTYTILRPVAFMDNLDPTSGFGPVFTAMWKTMPQDKKLQLISVRDIGVFAANALLHLEQFKNRAISLAGDELTLLDLRAIYRKVSGTQIPQAWLVVGYGVRWAIKELRTMFNFFEKEGYGVDIQKLRAEEPRLQDVETWLKESSTFECGKGKSSE</sequence>
<comment type="similarity">
    <text evidence="1">Belongs to the NmrA-type oxidoreductase family.</text>
</comment>
<dbReference type="Gene3D" id="3.40.50.720">
    <property type="entry name" value="NAD(P)-binding Rossmann-like Domain"/>
    <property type="match status" value="1"/>
</dbReference>
<protein>
    <recommendedName>
        <fullName evidence="3">NmrA-like domain-containing protein</fullName>
    </recommendedName>
</protein>
<dbReference type="PANTHER" id="PTHR42748">
    <property type="entry name" value="NITROGEN METABOLITE REPRESSION PROTEIN NMRA FAMILY MEMBER"/>
    <property type="match status" value="1"/>
</dbReference>
<evidence type="ECO:0000256" key="1">
    <source>
        <dbReference type="ARBA" id="ARBA00006328"/>
    </source>
</evidence>
<gene>
    <name evidence="4" type="ORF">NPX13_g1254</name>
</gene>
<reference evidence="4" key="1">
    <citation type="submission" date="2022-07" db="EMBL/GenBank/DDBJ databases">
        <title>Genome Sequence of Xylaria arbuscula.</title>
        <authorList>
            <person name="Buettner E."/>
        </authorList>
    </citation>
    <scope>NUCLEOTIDE SEQUENCE</scope>
    <source>
        <strain evidence="4">VT107</strain>
    </source>
</reference>
<comment type="caution">
    <text evidence="4">The sequence shown here is derived from an EMBL/GenBank/DDBJ whole genome shotgun (WGS) entry which is preliminary data.</text>
</comment>
<accession>A0A9W8NN27</accession>